<name>F0ELH2_ENTCA</name>
<dbReference type="EMBL" id="AEWT01000020">
    <property type="protein sequence ID" value="EGC69049.1"/>
    <property type="molecule type" value="Genomic_DNA"/>
</dbReference>
<organism evidence="1 2">
    <name type="scientific">Enterococcus casseliflavus ATCC 12755</name>
    <dbReference type="NCBI Taxonomy" id="888066"/>
    <lineage>
        <taxon>Bacteria</taxon>
        <taxon>Bacillati</taxon>
        <taxon>Bacillota</taxon>
        <taxon>Bacilli</taxon>
        <taxon>Lactobacillales</taxon>
        <taxon>Enterococcaceae</taxon>
        <taxon>Enterococcus</taxon>
    </lineage>
</organism>
<gene>
    <name evidence="1" type="ORF">HMPREF9087_2264</name>
</gene>
<protein>
    <submittedName>
        <fullName evidence="1">Uncharacterized protein</fullName>
    </submittedName>
</protein>
<evidence type="ECO:0000313" key="2">
    <source>
        <dbReference type="Proteomes" id="UP000004835"/>
    </source>
</evidence>
<reference evidence="1 2" key="1">
    <citation type="submission" date="2011-01" db="EMBL/GenBank/DDBJ databases">
        <authorList>
            <person name="Muzny D."/>
            <person name="Qin X."/>
            <person name="Deng J."/>
            <person name="Jiang H."/>
            <person name="Liu Y."/>
            <person name="Qu J."/>
            <person name="Song X.-Z."/>
            <person name="Zhang L."/>
            <person name="Thornton R."/>
            <person name="Coyle M."/>
            <person name="Francisco L."/>
            <person name="Jackson L."/>
            <person name="Javaid M."/>
            <person name="Korchina V."/>
            <person name="Kovar C."/>
            <person name="Mata R."/>
            <person name="Mathew T."/>
            <person name="Ngo R."/>
            <person name="Nguyen L."/>
            <person name="Nguyen N."/>
            <person name="Okwuonu G."/>
            <person name="Ongeri F."/>
            <person name="Pham C."/>
            <person name="Simmons D."/>
            <person name="Wilczek-Boney K."/>
            <person name="Hale W."/>
            <person name="Jakkamsetti A."/>
            <person name="Pham P."/>
            <person name="Ruth R."/>
            <person name="San Lucas F."/>
            <person name="Warren J."/>
            <person name="Zhang J."/>
            <person name="Zhao Z."/>
            <person name="Zhou C."/>
            <person name="Zhu D."/>
            <person name="Lee S."/>
            <person name="Bess C."/>
            <person name="Blankenburg K."/>
            <person name="Forbes L."/>
            <person name="Fu Q."/>
            <person name="Gubbala S."/>
            <person name="Hirani K."/>
            <person name="Jayaseelan J.C."/>
            <person name="Lara F."/>
            <person name="Munidasa M."/>
            <person name="Palculict T."/>
            <person name="Patil S."/>
            <person name="Pu L.-L."/>
            <person name="Saada N."/>
            <person name="Tang L."/>
            <person name="Weissenberger G."/>
            <person name="Zhu Y."/>
            <person name="Hemphill L."/>
            <person name="Shang Y."/>
            <person name="Youmans B."/>
            <person name="Ayvaz T."/>
            <person name="Ross M."/>
            <person name="Santibanez J."/>
            <person name="Aqrawi P."/>
            <person name="Gross S."/>
            <person name="Joshi V."/>
            <person name="Fowler G."/>
            <person name="Nazareth L."/>
            <person name="Reid J."/>
            <person name="Worley K."/>
            <person name="Petrosino J."/>
            <person name="Highlander S."/>
            <person name="Gibbs R."/>
        </authorList>
    </citation>
    <scope>NUCLEOTIDE SEQUENCE [LARGE SCALE GENOMIC DNA]</scope>
    <source>
        <strain evidence="1 2">ATCC 12755</strain>
    </source>
</reference>
<dbReference type="AlphaFoldDB" id="F0ELH2"/>
<dbReference type="HOGENOM" id="CLU_3167586_0_0_9"/>
<dbReference type="Proteomes" id="UP000004835">
    <property type="component" value="Unassembled WGS sequence"/>
</dbReference>
<evidence type="ECO:0000313" key="1">
    <source>
        <dbReference type="EMBL" id="EGC69049.1"/>
    </source>
</evidence>
<comment type="caution">
    <text evidence="1">The sequence shown here is derived from an EMBL/GenBank/DDBJ whole genome shotgun (WGS) entry which is preliminary data.</text>
</comment>
<accession>F0ELH2</accession>
<proteinExistence type="predicted"/>
<sequence>MKIKRMKNWKNERSSLKNELFENILVKVRHLRISMQSNDAKARENML</sequence>